<evidence type="ECO:0000256" key="1">
    <source>
        <dbReference type="SAM" id="MobiDB-lite"/>
    </source>
</evidence>
<organism evidence="3 4">
    <name type="scientific">Coemansia javaensis</name>
    <dbReference type="NCBI Taxonomy" id="2761396"/>
    <lineage>
        <taxon>Eukaryota</taxon>
        <taxon>Fungi</taxon>
        <taxon>Fungi incertae sedis</taxon>
        <taxon>Zoopagomycota</taxon>
        <taxon>Kickxellomycotina</taxon>
        <taxon>Kickxellomycetes</taxon>
        <taxon>Kickxellales</taxon>
        <taxon>Kickxellaceae</taxon>
        <taxon>Coemansia</taxon>
    </lineage>
</organism>
<dbReference type="EMBL" id="JANBUL010000026">
    <property type="protein sequence ID" value="KAJ2784463.1"/>
    <property type="molecule type" value="Genomic_DNA"/>
</dbReference>
<dbReference type="PROSITE" id="PS51257">
    <property type="entry name" value="PROKAR_LIPOPROTEIN"/>
    <property type="match status" value="1"/>
</dbReference>
<accession>A0A9W8HER9</accession>
<evidence type="ECO:0000313" key="4">
    <source>
        <dbReference type="Proteomes" id="UP001140217"/>
    </source>
</evidence>
<keyword evidence="4" id="KW-1185">Reference proteome</keyword>
<name>A0A9W8HER9_9FUNG</name>
<feature type="compositionally biased region" description="Low complexity" evidence="1">
    <location>
        <begin position="249"/>
        <end position="269"/>
    </location>
</feature>
<evidence type="ECO:0000256" key="2">
    <source>
        <dbReference type="SAM" id="SignalP"/>
    </source>
</evidence>
<sequence length="328" mass="33059">MRPATGLFAAAALAAACCAAPLPAPQYGPQGMMGGGYGYPMGGPYGMGAPYGPMYMPGGGGGGGASGRYFGGKMRGQRYHAHAGVDEWPMPANPYMGGRGRRGFGRPEFYANGPGDMGDPMMRAPGHNRIPAGDDDSDDDDDNSNAKSSESGTKAAGVNRASASSGADAQRMSELQDEQSAAANSNTSLDLAALSSKIINIGAFDGASMKPTAASGTPCKTGAAQTPRCTPAGHIRHTVTRPLNSNNSHAPTPTAQAHQAAHGPGQHRPAAVARAAAKPAAGSHVTTAPASRLRAHTATPTHAAAAAAAATKAPATKHELPMKNIRGL</sequence>
<reference evidence="3" key="1">
    <citation type="submission" date="2022-07" db="EMBL/GenBank/DDBJ databases">
        <title>Phylogenomic reconstructions and comparative analyses of Kickxellomycotina fungi.</title>
        <authorList>
            <person name="Reynolds N.K."/>
            <person name="Stajich J.E."/>
            <person name="Barry K."/>
            <person name="Grigoriev I.V."/>
            <person name="Crous P."/>
            <person name="Smith M.E."/>
        </authorList>
    </citation>
    <scope>NUCLEOTIDE SEQUENCE</scope>
    <source>
        <strain evidence="3">NBRC 105414</strain>
    </source>
</reference>
<protein>
    <submittedName>
        <fullName evidence="3">Uncharacterized protein</fullName>
    </submittedName>
</protein>
<proteinExistence type="predicted"/>
<feature type="signal peptide" evidence="2">
    <location>
        <begin position="1"/>
        <end position="19"/>
    </location>
</feature>
<keyword evidence="2" id="KW-0732">Signal</keyword>
<feature type="region of interest" description="Disordered" evidence="1">
    <location>
        <begin position="242"/>
        <end position="269"/>
    </location>
</feature>
<feature type="region of interest" description="Disordered" evidence="1">
    <location>
        <begin position="106"/>
        <end position="181"/>
    </location>
</feature>
<gene>
    <name evidence="3" type="ORF">H4R18_001085</name>
</gene>
<comment type="caution">
    <text evidence="3">The sequence shown here is derived from an EMBL/GenBank/DDBJ whole genome shotgun (WGS) entry which is preliminary data.</text>
</comment>
<feature type="compositionally biased region" description="Acidic residues" evidence="1">
    <location>
        <begin position="133"/>
        <end position="143"/>
    </location>
</feature>
<dbReference type="AlphaFoldDB" id="A0A9W8HER9"/>
<dbReference type="OrthoDB" id="5594109at2759"/>
<evidence type="ECO:0000313" key="3">
    <source>
        <dbReference type="EMBL" id="KAJ2784463.1"/>
    </source>
</evidence>
<feature type="chain" id="PRO_5040848369" evidence="2">
    <location>
        <begin position="20"/>
        <end position="328"/>
    </location>
</feature>
<dbReference type="Proteomes" id="UP001140217">
    <property type="component" value="Unassembled WGS sequence"/>
</dbReference>